<evidence type="ECO:0000313" key="1">
    <source>
        <dbReference type="EMBL" id="TDM01941.1"/>
    </source>
</evidence>
<sequence>MLLLQFLQSELIVDVGLFENEEQIKNWLKSLPVTVEDDTYYLEGEQLSGYTEVNFESSRYPLTRYSFDSTESILINWFEVPIIPQINGMVEGATKVDAYMVENSEVKSYIETRDEAAAAITDYYTKQGKQVVRAGLNSEDGEYLLVDGAILTHLDSMFIDDWANSESVEAFIKQIEE</sequence>
<dbReference type="AlphaFoldDB" id="A0A4R6BK50"/>
<dbReference type="OrthoDB" id="1649489at2"/>
<dbReference type="Proteomes" id="UP000295328">
    <property type="component" value="Unassembled WGS sequence"/>
</dbReference>
<dbReference type="RefSeq" id="WP_133429953.1">
    <property type="nucleotide sequence ID" value="NZ_BMCC01000003.1"/>
</dbReference>
<reference evidence="1 2" key="1">
    <citation type="submission" date="2019-01" db="EMBL/GenBank/DDBJ databases">
        <title>Draft genome sequences of the type strains of six Macrococcus species.</title>
        <authorList>
            <person name="Mazhar S."/>
            <person name="Altermann E."/>
            <person name="Hill C."/>
            <person name="Mcauliffe O."/>
        </authorList>
    </citation>
    <scope>NUCLEOTIDE SEQUENCE [LARGE SCALE GENOMIC DNA]</scope>
    <source>
        <strain evidence="1 2">CCM4809</strain>
    </source>
</reference>
<comment type="caution">
    <text evidence="1">The sequence shown here is derived from an EMBL/GenBank/DDBJ whole genome shotgun (WGS) entry which is preliminary data.</text>
</comment>
<evidence type="ECO:0000313" key="2">
    <source>
        <dbReference type="Proteomes" id="UP000295328"/>
    </source>
</evidence>
<accession>A0A4R6BK50</accession>
<protein>
    <submittedName>
        <fullName evidence="1">Uncharacterized protein</fullName>
    </submittedName>
</protein>
<organism evidence="1 2">
    <name type="scientific">Macrococcus hajekii</name>
    <dbReference type="NCBI Taxonomy" id="198482"/>
    <lineage>
        <taxon>Bacteria</taxon>
        <taxon>Bacillati</taxon>
        <taxon>Bacillota</taxon>
        <taxon>Bacilli</taxon>
        <taxon>Bacillales</taxon>
        <taxon>Staphylococcaceae</taxon>
        <taxon>Macrococcus</taxon>
    </lineage>
</organism>
<gene>
    <name evidence="1" type="ORF">ERX37_06945</name>
</gene>
<keyword evidence="2" id="KW-1185">Reference proteome</keyword>
<name>A0A4R6BK50_9STAP</name>
<dbReference type="EMBL" id="SCWE01000002">
    <property type="protein sequence ID" value="TDM01941.1"/>
    <property type="molecule type" value="Genomic_DNA"/>
</dbReference>
<proteinExistence type="predicted"/>